<comment type="caution">
    <text evidence="1">The sequence shown here is derived from an EMBL/GenBank/DDBJ whole genome shotgun (WGS) entry which is preliminary data.</text>
</comment>
<organism evidence="1 2">
    <name type="scientific">Lentinula detonsa</name>
    <dbReference type="NCBI Taxonomy" id="2804962"/>
    <lineage>
        <taxon>Eukaryota</taxon>
        <taxon>Fungi</taxon>
        <taxon>Dikarya</taxon>
        <taxon>Basidiomycota</taxon>
        <taxon>Agaricomycotina</taxon>
        <taxon>Agaricomycetes</taxon>
        <taxon>Agaricomycetidae</taxon>
        <taxon>Agaricales</taxon>
        <taxon>Marasmiineae</taxon>
        <taxon>Omphalotaceae</taxon>
        <taxon>Lentinula</taxon>
    </lineage>
</organism>
<sequence length="369" mass="41346">MLKSKTRFIIYNNNTIFEPDYSDERKPRKRARIEDKESDELAGLFRDSQYYDSKLPDACVVLAGDTLFKVKINALSKLSLKLHAMVDGTETSGDCNPVRLDAEPDDLRALLWAIHTSPDELKQPIKDISHLRKFCSLARISHAFDCSSQKSLALSAIRDALDNSLSETCSSSDLHVLAETAVGCEAPILLDAIVSRWIKRIQCHQVPSVPGIISADTLHIPRLSGAACYAHLQEIAEQSSTISDQGVTHLHMDPKLDVSQKMHLLAGYWSLVNYWEQLRRHPLKFVCCSHNKCSDIWERRWAVALGAPTVLWASQVDVLGLIRITRGLLVVDKELETMDSKCRAKALQSLRDACENLNDTLGDHFTNSL</sequence>
<evidence type="ECO:0000313" key="1">
    <source>
        <dbReference type="EMBL" id="KAJ3747007.1"/>
    </source>
</evidence>
<evidence type="ECO:0000313" key="2">
    <source>
        <dbReference type="Proteomes" id="UP001142393"/>
    </source>
</evidence>
<proteinExistence type="predicted"/>
<dbReference type="EMBL" id="JANVFU010000003">
    <property type="protein sequence ID" value="KAJ3747007.1"/>
    <property type="molecule type" value="Genomic_DNA"/>
</dbReference>
<dbReference type="Proteomes" id="UP001142393">
    <property type="component" value="Unassembled WGS sequence"/>
</dbReference>
<protein>
    <recommendedName>
        <fullName evidence="3">BTB domain-containing protein</fullName>
    </recommendedName>
</protein>
<accession>A0A9W8P514</accession>
<reference evidence="1 2" key="1">
    <citation type="journal article" date="2023" name="Proc. Natl. Acad. Sci. U.S.A.">
        <title>A global phylogenomic analysis of the shiitake genus Lentinula.</title>
        <authorList>
            <person name="Sierra-Patev S."/>
            <person name="Min B."/>
            <person name="Naranjo-Ortiz M."/>
            <person name="Looney B."/>
            <person name="Konkel Z."/>
            <person name="Slot J.C."/>
            <person name="Sakamoto Y."/>
            <person name="Steenwyk J.L."/>
            <person name="Rokas A."/>
            <person name="Carro J."/>
            <person name="Camarero S."/>
            <person name="Ferreira P."/>
            <person name="Molpeceres G."/>
            <person name="Ruiz-Duenas F.J."/>
            <person name="Serrano A."/>
            <person name="Henrissat B."/>
            <person name="Drula E."/>
            <person name="Hughes K.W."/>
            <person name="Mata J.L."/>
            <person name="Ishikawa N.K."/>
            <person name="Vargas-Isla R."/>
            <person name="Ushijima S."/>
            <person name="Smith C.A."/>
            <person name="Donoghue J."/>
            <person name="Ahrendt S."/>
            <person name="Andreopoulos W."/>
            <person name="He G."/>
            <person name="LaButti K."/>
            <person name="Lipzen A."/>
            <person name="Ng V."/>
            <person name="Riley R."/>
            <person name="Sandor L."/>
            <person name="Barry K."/>
            <person name="Martinez A.T."/>
            <person name="Xiao Y."/>
            <person name="Gibbons J.G."/>
            <person name="Terashima K."/>
            <person name="Grigoriev I.V."/>
            <person name="Hibbett D."/>
        </authorList>
    </citation>
    <scope>NUCLEOTIDE SEQUENCE [LARGE SCALE GENOMIC DNA]</scope>
    <source>
        <strain evidence="1 2">TFB7810</strain>
    </source>
</reference>
<name>A0A9W8P514_9AGAR</name>
<keyword evidence="2" id="KW-1185">Reference proteome</keyword>
<dbReference type="AlphaFoldDB" id="A0A9W8P514"/>
<gene>
    <name evidence="1" type="ORF">DFH05DRAFT_763364</name>
</gene>
<evidence type="ECO:0008006" key="3">
    <source>
        <dbReference type="Google" id="ProtNLM"/>
    </source>
</evidence>